<feature type="site" description="Participates in a stacking interaction with the thymidine ring of dTDP-4-oxo-6-deoxyglucose" evidence="3">
    <location>
        <position position="138"/>
    </location>
</feature>
<dbReference type="GO" id="GO:0000271">
    <property type="term" value="P:polysaccharide biosynthetic process"/>
    <property type="evidence" value="ECO:0007669"/>
    <property type="project" value="TreeGrafter"/>
</dbReference>
<dbReference type="OrthoDB" id="9800680at2"/>
<gene>
    <name evidence="5" type="ORF">CC117_05975</name>
</gene>
<dbReference type="Proteomes" id="UP000179627">
    <property type="component" value="Unassembled WGS sequence"/>
</dbReference>
<evidence type="ECO:0000313" key="6">
    <source>
        <dbReference type="Proteomes" id="UP000179627"/>
    </source>
</evidence>
<accession>A0A1S1QBA1</accession>
<dbReference type="InterPro" id="IPR000888">
    <property type="entry name" value="RmlC-like"/>
</dbReference>
<dbReference type="Gene3D" id="2.60.120.10">
    <property type="entry name" value="Jelly Rolls"/>
    <property type="match status" value="1"/>
</dbReference>
<evidence type="ECO:0000256" key="3">
    <source>
        <dbReference type="PIRSR" id="PIRSR600888-3"/>
    </source>
</evidence>
<dbReference type="GO" id="GO:0019305">
    <property type="term" value="P:dTDP-rhamnose biosynthetic process"/>
    <property type="evidence" value="ECO:0007669"/>
    <property type="project" value="TreeGrafter"/>
</dbReference>
<dbReference type="GO" id="GO:0008830">
    <property type="term" value="F:dTDP-4-dehydrorhamnose 3,5-epimerase activity"/>
    <property type="evidence" value="ECO:0007669"/>
    <property type="project" value="InterPro"/>
</dbReference>
<dbReference type="GO" id="GO:0005829">
    <property type="term" value="C:cytosol"/>
    <property type="evidence" value="ECO:0007669"/>
    <property type="project" value="TreeGrafter"/>
</dbReference>
<dbReference type="SUPFAM" id="SSF51182">
    <property type="entry name" value="RmlC-like cupins"/>
    <property type="match status" value="1"/>
</dbReference>
<sequence>MILSPTAVEGVTIVDVEAFTDARGLFARTFCQEEFAAAGLEVAVAQCSVAYNRLAGTVRGMHWAGEPVRETKLVRCTRGALLDVVVDTRPGSPTYLQHVSVELTAENHRALFIAAGLAHGYQTLVDDTEATYQMSVPFTPGHDRGVRFDDPRLGIAWPLPVSVISDKDRAWPLLPATDIPSSETAPAPVPAPAGRSA</sequence>
<dbReference type="EMBL" id="MBLM01000152">
    <property type="protein sequence ID" value="OHV30495.1"/>
    <property type="molecule type" value="Genomic_DNA"/>
</dbReference>
<evidence type="ECO:0000256" key="4">
    <source>
        <dbReference type="SAM" id="MobiDB-lite"/>
    </source>
</evidence>
<feature type="active site" description="Proton donor" evidence="2">
    <location>
        <position position="132"/>
    </location>
</feature>
<feature type="region of interest" description="Disordered" evidence="4">
    <location>
        <begin position="175"/>
        <end position="197"/>
    </location>
</feature>
<dbReference type="AlphaFoldDB" id="A0A1S1QBA1"/>
<comment type="similarity">
    <text evidence="1">Belongs to the dTDP-4-dehydrorhamnose 3,5-epimerase family.</text>
</comment>
<dbReference type="Pfam" id="PF00908">
    <property type="entry name" value="dTDP_sugar_isom"/>
    <property type="match status" value="1"/>
</dbReference>
<evidence type="ECO:0000256" key="2">
    <source>
        <dbReference type="PIRSR" id="PIRSR600888-1"/>
    </source>
</evidence>
<dbReference type="CDD" id="cd00438">
    <property type="entry name" value="cupin_RmlC"/>
    <property type="match status" value="1"/>
</dbReference>
<proteinExistence type="inferred from homology"/>
<comment type="caution">
    <text evidence="5">The sequence shown here is derived from an EMBL/GenBank/DDBJ whole genome shotgun (WGS) entry which is preliminary data.</text>
</comment>
<dbReference type="InterPro" id="IPR014710">
    <property type="entry name" value="RmlC-like_jellyroll"/>
</dbReference>
<feature type="active site" description="Proton acceptor" evidence="2">
    <location>
        <position position="62"/>
    </location>
</feature>
<evidence type="ECO:0000313" key="5">
    <source>
        <dbReference type="EMBL" id="OHV30495.1"/>
    </source>
</evidence>
<evidence type="ECO:0000256" key="1">
    <source>
        <dbReference type="ARBA" id="ARBA00010154"/>
    </source>
</evidence>
<dbReference type="PANTHER" id="PTHR21047:SF2">
    <property type="entry name" value="THYMIDINE DIPHOSPHO-4-KETO-RHAMNOSE 3,5-EPIMERASE"/>
    <property type="match status" value="1"/>
</dbReference>
<dbReference type="RefSeq" id="WP_071089044.1">
    <property type="nucleotide sequence ID" value="NZ_MBLM01000152.1"/>
</dbReference>
<name>A0A1S1QBA1_9ACTN</name>
<organism evidence="5 6">
    <name type="scientific">Parafrankia colletiae</name>
    <dbReference type="NCBI Taxonomy" id="573497"/>
    <lineage>
        <taxon>Bacteria</taxon>
        <taxon>Bacillati</taxon>
        <taxon>Actinomycetota</taxon>
        <taxon>Actinomycetes</taxon>
        <taxon>Frankiales</taxon>
        <taxon>Frankiaceae</taxon>
        <taxon>Parafrankia</taxon>
    </lineage>
</organism>
<reference evidence="6" key="1">
    <citation type="submission" date="2016-07" db="EMBL/GenBank/DDBJ databases">
        <title>Sequence Frankia sp. strain CcI1.17.</title>
        <authorList>
            <person name="Ghodhbane-Gtari F."/>
            <person name="Swanson E."/>
            <person name="Gueddou A."/>
            <person name="Morris K."/>
            <person name="Hezbri K."/>
            <person name="Ktari A."/>
            <person name="Nouioui I."/>
            <person name="Abebe-Akele F."/>
            <person name="Simpson S."/>
            <person name="Thomas K."/>
            <person name="Gtari M."/>
            <person name="Tisa L.S."/>
            <person name="Hurst S."/>
        </authorList>
    </citation>
    <scope>NUCLEOTIDE SEQUENCE [LARGE SCALE GENOMIC DNA]</scope>
    <source>
        <strain evidence="6">Cc1.17</strain>
    </source>
</reference>
<protein>
    <submittedName>
        <fullName evidence="5">dTDP-4-dehydrorhamnose 3,5-epimerase</fullName>
    </submittedName>
</protein>
<keyword evidence="6" id="KW-1185">Reference proteome</keyword>
<dbReference type="InterPro" id="IPR011051">
    <property type="entry name" value="RmlC_Cupin_sf"/>
</dbReference>
<dbReference type="PANTHER" id="PTHR21047">
    <property type="entry name" value="DTDP-6-DEOXY-D-GLUCOSE-3,5 EPIMERASE"/>
    <property type="match status" value="1"/>
</dbReference>